<feature type="domain" description="Dienelactone hydrolase" evidence="1">
    <location>
        <begin position="65"/>
        <end position="291"/>
    </location>
</feature>
<dbReference type="PROSITE" id="PS51318">
    <property type="entry name" value="TAT"/>
    <property type="match status" value="1"/>
</dbReference>
<dbReference type="PANTHER" id="PTHR46623">
    <property type="entry name" value="CARBOXYMETHYLENEBUTENOLIDASE-RELATED"/>
    <property type="match status" value="1"/>
</dbReference>
<gene>
    <name evidence="2" type="ORF">G3I67_04675</name>
</gene>
<dbReference type="InterPro" id="IPR029058">
    <property type="entry name" value="AB_hydrolase_fold"/>
</dbReference>
<organism evidence="2">
    <name type="scientific">Sheuella amnicola</name>
    <dbReference type="NCBI Taxonomy" id="2707330"/>
    <lineage>
        <taxon>Bacteria</taxon>
        <taxon>Pseudomonadati</taxon>
        <taxon>Pseudomonadota</taxon>
        <taxon>Betaproteobacteria</taxon>
        <taxon>Burkholderiales</taxon>
        <taxon>Alcaligenaceae</taxon>
        <taxon>Sheuella</taxon>
    </lineage>
</organism>
<sequence length="291" mass="31099">MNKPSPEFDSLLPPLTLNRRGFLTTSLATGFTLAAGPVMASTVVTTDTNGLTAGEVKIPVADGSIPAYRAAPAGKTNLGTILVVQEIFGVHEYMKDVCRRFAKLGYLAIAPELYARQGDPSKYTENAKLFAEIVNKVPDAQVMGDLDATAKWAAANGGDPKRLGITGFCWGGRIVWLYSAHNPALKAGVAWYGRLVGDKDAMKPAHPVDIAAKMHAPVLGLYGGEDAGIPVSTVDTMKAALANGSAAAKASSFVVYPKAPHAFHADYRPSYREQEAKDGWAKAQDWFKKYL</sequence>
<name>A0A6B2QWL7_9BURK</name>
<dbReference type="InterPro" id="IPR006311">
    <property type="entry name" value="TAT_signal"/>
</dbReference>
<evidence type="ECO:0000313" key="2">
    <source>
        <dbReference type="EMBL" id="NDY82521.1"/>
    </source>
</evidence>
<dbReference type="Gene3D" id="3.40.50.1820">
    <property type="entry name" value="alpha/beta hydrolase"/>
    <property type="match status" value="1"/>
</dbReference>
<dbReference type="AlphaFoldDB" id="A0A6B2QWL7"/>
<comment type="caution">
    <text evidence="2">The sequence shown here is derived from an EMBL/GenBank/DDBJ whole genome shotgun (WGS) entry which is preliminary data.</text>
</comment>
<dbReference type="PANTHER" id="PTHR46623:SF6">
    <property type="entry name" value="ALPHA_BETA-HYDROLASES SUPERFAMILY PROTEIN"/>
    <property type="match status" value="1"/>
</dbReference>
<dbReference type="Pfam" id="PF01738">
    <property type="entry name" value="DLH"/>
    <property type="match status" value="1"/>
</dbReference>
<proteinExistence type="predicted"/>
<dbReference type="InterPro" id="IPR051049">
    <property type="entry name" value="Dienelactone_hydrolase-like"/>
</dbReference>
<dbReference type="InterPro" id="IPR002925">
    <property type="entry name" value="Dienelactn_hydro"/>
</dbReference>
<evidence type="ECO:0000259" key="1">
    <source>
        <dbReference type="Pfam" id="PF01738"/>
    </source>
</evidence>
<dbReference type="EMBL" id="JAAGRN010000002">
    <property type="protein sequence ID" value="NDY82521.1"/>
    <property type="molecule type" value="Genomic_DNA"/>
</dbReference>
<dbReference type="GO" id="GO:0016787">
    <property type="term" value="F:hydrolase activity"/>
    <property type="evidence" value="ECO:0007669"/>
    <property type="project" value="UniProtKB-KW"/>
</dbReference>
<reference evidence="2" key="1">
    <citation type="submission" date="2020-02" db="EMBL/GenBank/DDBJ databases">
        <authorList>
            <person name="Chen W.-M."/>
        </authorList>
    </citation>
    <scope>NUCLEOTIDE SEQUENCE</scope>
    <source>
        <strain evidence="2">NBD-18</strain>
    </source>
</reference>
<accession>A0A6B2QWL7</accession>
<dbReference type="RefSeq" id="WP_163651996.1">
    <property type="nucleotide sequence ID" value="NZ_JAAGRN010000002.1"/>
</dbReference>
<keyword evidence="2" id="KW-0378">Hydrolase</keyword>
<protein>
    <submittedName>
        <fullName evidence="2">Dienelactone hydrolase family protein</fullName>
    </submittedName>
</protein>
<dbReference type="SUPFAM" id="SSF53474">
    <property type="entry name" value="alpha/beta-Hydrolases"/>
    <property type="match status" value="1"/>
</dbReference>